<dbReference type="FunFam" id="3.40.50.300:FF:001091">
    <property type="entry name" value="Probable disease resistance protein At1g61300"/>
    <property type="match status" value="1"/>
</dbReference>
<dbReference type="InterPro" id="IPR036388">
    <property type="entry name" value="WH-like_DNA-bd_sf"/>
</dbReference>
<dbReference type="PANTHER" id="PTHR23155">
    <property type="entry name" value="DISEASE RESISTANCE PROTEIN RP"/>
    <property type="match status" value="1"/>
</dbReference>
<dbReference type="Pfam" id="PF23598">
    <property type="entry name" value="LRR_14"/>
    <property type="match status" value="1"/>
</dbReference>
<evidence type="ECO:0000259" key="5">
    <source>
        <dbReference type="Pfam" id="PF18052"/>
    </source>
</evidence>
<proteinExistence type="predicted"/>
<comment type="caution">
    <text evidence="8">The sequence shown here is derived from an EMBL/GenBank/DDBJ whole genome shotgun (WGS) entry which is preliminary data.</text>
</comment>
<dbReference type="EMBL" id="VIEB01000151">
    <property type="protein sequence ID" value="TQE03720.1"/>
    <property type="molecule type" value="Genomic_DNA"/>
</dbReference>
<dbReference type="InterPro" id="IPR032675">
    <property type="entry name" value="LRR_dom_sf"/>
</dbReference>
<evidence type="ECO:0000313" key="9">
    <source>
        <dbReference type="Proteomes" id="UP000315295"/>
    </source>
</evidence>
<dbReference type="GO" id="GO:0098542">
    <property type="term" value="P:defense response to other organism"/>
    <property type="evidence" value="ECO:0007669"/>
    <property type="project" value="TreeGrafter"/>
</dbReference>
<dbReference type="Gene3D" id="1.10.8.430">
    <property type="entry name" value="Helical domain of apoptotic protease-activating factors"/>
    <property type="match status" value="1"/>
</dbReference>
<dbReference type="InterPro" id="IPR042197">
    <property type="entry name" value="Apaf_helical"/>
</dbReference>
<dbReference type="Gene3D" id="1.10.10.10">
    <property type="entry name" value="Winged helix-like DNA-binding domain superfamily/Winged helix DNA-binding domain"/>
    <property type="match status" value="1"/>
</dbReference>
<dbReference type="AlphaFoldDB" id="A0A540MZJ0"/>
<evidence type="ECO:0000256" key="3">
    <source>
        <dbReference type="ARBA" id="ARBA00022821"/>
    </source>
</evidence>
<evidence type="ECO:0000313" key="8">
    <source>
        <dbReference type="EMBL" id="TQE03720.1"/>
    </source>
</evidence>
<evidence type="ECO:0000259" key="7">
    <source>
        <dbReference type="Pfam" id="PF23598"/>
    </source>
</evidence>
<feature type="domain" description="Disease resistance protein winged helix" evidence="6">
    <location>
        <begin position="438"/>
        <end position="514"/>
    </location>
</feature>
<dbReference type="InterPro" id="IPR055414">
    <property type="entry name" value="LRR_R13L4/SHOC2-like"/>
</dbReference>
<name>A0A540MZJ0_MALBA</name>
<sequence>MAEAVVSFVAVRLGYFIQEAKFLYGVGDTVDRAQTELQFMRSFLKDADKRQEHDETLRIWIAKIVDAAYDLEDVVEAYTLKAVLKRRGGIMITLKRFSCILKEGVDLHKIGTEIENITTRISNLRSSLETFNLREIREDGGATSLQLYERQQLLRRSYSHVIEPDIVGLDDSAKEVIMQLMKEDKCLVVSIWGMGGLGKTTLAKHVYQHSEVRHHFVGFAWACISQRCQVRNVWEAILFKLMSPTTEQREAIAKWRDDEIAQKICLTLQDSRCLVVLDDIWSIEAWESLKAAFPRGGTKSRILLTTRKKAVALCADRNGFLYQPRPLNENESWELLSMIAIAGKDDTNSRSYAKKKELGKKILHHCGGLPLAITVLAGLLVRKDTENEWDMMLKNAEEYIRRGEGHEEEYAGSLWILKLSYDDLPYYLKLCFLYLAHFPEDSSIPVKRLTQLWMAEGLVPFTQLRPAGSLETMEDVSYSCLNELVERCMVQVGDRGSIRKIKTCHLHDLMRDLCLLKAGEENFLQIVNFSHRNVAMYLFSSSTVTKVASTGKVRRLAVYLEESADKLVPSRDESNVHIRSLSYFTPVDWTPRNIKLLQPIFKDFKLLRVLKLENMTREVKLSRDIGSLIHLRFLSLSDSNIRRLPSSIGNLLCLQTLDLRFYGSAVIPNVIWKMDQLRHLYLPLDYSISDNDKLRLAPLSNLQTLQYVSTRNSDLNELADLISLRKLFIDVYECDLRNLEKIFKSTSLKFNGLQSLSVRNLRVQDTRVISMIVSSCRQICKLCLKGLTTELPNDFQYYPNLIKLSLFATSLKEDQITILERLQNLRVLCLNHSTFEKNTKTLKCSAGGFPRLEFLSLLWMHEIEEWMVDEGAMPCLRRLYIEHCGGLKTVPDGLRYITTLRELAITGMSKAFYSGLERSGADFYKIQHVPSLDFGPASEEFLSSLGMYHNQVNFFN</sequence>
<dbReference type="CDD" id="cd14798">
    <property type="entry name" value="RX-CC_like"/>
    <property type="match status" value="1"/>
</dbReference>
<dbReference type="Proteomes" id="UP000315295">
    <property type="component" value="Unassembled WGS sequence"/>
</dbReference>
<dbReference type="Gene3D" id="3.80.10.10">
    <property type="entry name" value="Ribonuclease Inhibitor"/>
    <property type="match status" value="1"/>
</dbReference>
<dbReference type="InterPro" id="IPR044974">
    <property type="entry name" value="Disease_R_plants"/>
</dbReference>
<protein>
    <recommendedName>
        <fullName evidence="10">AAA+ ATPase domain-containing protein</fullName>
    </recommendedName>
</protein>
<organism evidence="8 9">
    <name type="scientific">Malus baccata</name>
    <name type="common">Siberian crab apple</name>
    <name type="synonym">Pyrus baccata</name>
    <dbReference type="NCBI Taxonomy" id="106549"/>
    <lineage>
        <taxon>Eukaryota</taxon>
        <taxon>Viridiplantae</taxon>
        <taxon>Streptophyta</taxon>
        <taxon>Embryophyta</taxon>
        <taxon>Tracheophyta</taxon>
        <taxon>Spermatophyta</taxon>
        <taxon>Magnoliopsida</taxon>
        <taxon>eudicotyledons</taxon>
        <taxon>Gunneridae</taxon>
        <taxon>Pentapetalae</taxon>
        <taxon>rosids</taxon>
        <taxon>fabids</taxon>
        <taxon>Rosales</taxon>
        <taxon>Rosaceae</taxon>
        <taxon>Amygdaloideae</taxon>
        <taxon>Maleae</taxon>
        <taxon>Malus</taxon>
    </lineage>
</organism>
<dbReference type="Gene3D" id="1.20.5.4130">
    <property type="match status" value="1"/>
</dbReference>
<accession>A0A540MZJ0</accession>
<feature type="domain" description="Disease resistance R13L4/SHOC-2-like LRR" evidence="7">
    <location>
        <begin position="591"/>
        <end position="902"/>
    </location>
</feature>
<evidence type="ECO:0000259" key="6">
    <source>
        <dbReference type="Pfam" id="PF23559"/>
    </source>
</evidence>
<dbReference type="InterPro" id="IPR027417">
    <property type="entry name" value="P-loop_NTPase"/>
</dbReference>
<keyword evidence="2" id="KW-0547">Nucleotide-binding</keyword>
<dbReference type="InterPro" id="IPR041118">
    <property type="entry name" value="Rx_N"/>
</dbReference>
<dbReference type="GO" id="GO:0043531">
    <property type="term" value="F:ADP binding"/>
    <property type="evidence" value="ECO:0007669"/>
    <property type="project" value="InterPro"/>
</dbReference>
<dbReference type="STRING" id="106549.A0A540MZJ0"/>
<dbReference type="Pfam" id="PF18052">
    <property type="entry name" value="Rx_N"/>
    <property type="match status" value="1"/>
</dbReference>
<keyword evidence="1" id="KW-0677">Repeat</keyword>
<dbReference type="InterPro" id="IPR002182">
    <property type="entry name" value="NB-ARC"/>
</dbReference>
<dbReference type="SUPFAM" id="SSF52058">
    <property type="entry name" value="L domain-like"/>
    <property type="match status" value="1"/>
</dbReference>
<keyword evidence="3" id="KW-0611">Plant defense</keyword>
<dbReference type="Pfam" id="PF00931">
    <property type="entry name" value="NB-ARC"/>
    <property type="match status" value="1"/>
</dbReference>
<dbReference type="PANTHER" id="PTHR23155:SF1185">
    <property type="entry name" value="DISEASE RESISTANCE RPP8-LIKE PROTEIN 3-RELATED"/>
    <property type="match status" value="1"/>
</dbReference>
<dbReference type="InterPro" id="IPR038005">
    <property type="entry name" value="RX-like_CC"/>
</dbReference>
<evidence type="ECO:0008006" key="10">
    <source>
        <dbReference type="Google" id="ProtNLM"/>
    </source>
</evidence>
<reference evidence="8 9" key="1">
    <citation type="journal article" date="2019" name="G3 (Bethesda)">
        <title>Sequencing of a Wild Apple (Malus baccata) Genome Unravels the Differences Between Cultivated and Wild Apple Species Regarding Disease Resistance and Cold Tolerance.</title>
        <authorList>
            <person name="Chen X."/>
        </authorList>
    </citation>
    <scope>NUCLEOTIDE SEQUENCE [LARGE SCALE GENOMIC DNA]</scope>
    <source>
        <strain evidence="9">cv. Shandingzi</strain>
        <tissue evidence="8">Leaves</tissue>
    </source>
</reference>
<dbReference type="PRINTS" id="PR00364">
    <property type="entry name" value="DISEASERSIST"/>
</dbReference>
<dbReference type="Gene3D" id="3.40.50.300">
    <property type="entry name" value="P-loop containing nucleotide triphosphate hydrolases"/>
    <property type="match status" value="1"/>
</dbReference>
<gene>
    <name evidence="8" type="ORF">C1H46_010694</name>
</gene>
<feature type="domain" description="Disease resistance N-terminal" evidence="5">
    <location>
        <begin position="5"/>
        <end position="86"/>
    </location>
</feature>
<dbReference type="Pfam" id="PF23559">
    <property type="entry name" value="WHD_DRP"/>
    <property type="match status" value="1"/>
</dbReference>
<dbReference type="FunFam" id="1.10.10.10:FF:000322">
    <property type="entry name" value="Probable disease resistance protein At1g63360"/>
    <property type="match status" value="1"/>
</dbReference>
<evidence type="ECO:0000256" key="1">
    <source>
        <dbReference type="ARBA" id="ARBA00022737"/>
    </source>
</evidence>
<dbReference type="InterPro" id="IPR058922">
    <property type="entry name" value="WHD_DRP"/>
</dbReference>
<evidence type="ECO:0000256" key="2">
    <source>
        <dbReference type="ARBA" id="ARBA00022741"/>
    </source>
</evidence>
<feature type="domain" description="NB-ARC" evidence="4">
    <location>
        <begin position="171"/>
        <end position="344"/>
    </location>
</feature>
<dbReference type="SUPFAM" id="SSF52540">
    <property type="entry name" value="P-loop containing nucleoside triphosphate hydrolases"/>
    <property type="match status" value="1"/>
</dbReference>
<keyword evidence="9" id="KW-1185">Reference proteome</keyword>
<evidence type="ECO:0000259" key="4">
    <source>
        <dbReference type="Pfam" id="PF00931"/>
    </source>
</evidence>